<proteinExistence type="predicted"/>
<dbReference type="Proteomes" id="UP000178176">
    <property type="component" value="Unassembled WGS sequence"/>
</dbReference>
<feature type="transmembrane region" description="Helical" evidence="1">
    <location>
        <begin position="68"/>
        <end position="89"/>
    </location>
</feature>
<organism evidence="2 3">
    <name type="scientific">Candidatus Amesbacteria bacterium RIFCSPHIGHO2_01_FULL_48_32b</name>
    <dbReference type="NCBI Taxonomy" id="1797253"/>
    <lineage>
        <taxon>Bacteria</taxon>
        <taxon>Candidatus Amesiibacteriota</taxon>
    </lineage>
</organism>
<feature type="transmembrane region" description="Helical" evidence="1">
    <location>
        <begin position="20"/>
        <end position="37"/>
    </location>
</feature>
<dbReference type="EMBL" id="MEXH01000002">
    <property type="protein sequence ID" value="OGC93054.1"/>
    <property type="molecule type" value="Genomic_DNA"/>
</dbReference>
<keyword evidence="1" id="KW-1133">Transmembrane helix</keyword>
<name>A0A1F4YGQ2_9BACT</name>
<dbReference type="AlphaFoldDB" id="A0A1F4YGQ2"/>
<comment type="caution">
    <text evidence="2">The sequence shown here is derived from an EMBL/GenBank/DDBJ whole genome shotgun (WGS) entry which is preliminary data.</text>
</comment>
<protein>
    <submittedName>
        <fullName evidence="2">Uncharacterized protein</fullName>
    </submittedName>
</protein>
<keyword evidence="1" id="KW-0472">Membrane</keyword>
<evidence type="ECO:0000256" key="1">
    <source>
        <dbReference type="SAM" id="Phobius"/>
    </source>
</evidence>
<sequence>MYPVYQTYFFFLARNLDNLDFSLEALFLLMIFFLAALSNCEKTAVRFFADGFLRITVTAPLYTRLVRLFTPAFLLSALSFLIAPLVIGIPAI</sequence>
<gene>
    <name evidence="2" type="ORF">A2876_00710</name>
</gene>
<reference evidence="2 3" key="1">
    <citation type="journal article" date="2016" name="Nat. Commun.">
        <title>Thousands of microbial genomes shed light on interconnected biogeochemical processes in an aquifer system.</title>
        <authorList>
            <person name="Anantharaman K."/>
            <person name="Brown C.T."/>
            <person name="Hug L.A."/>
            <person name="Sharon I."/>
            <person name="Castelle C.J."/>
            <person name="Probst A.J."/>
            <person name="Thomas B.C."/>
            <person name="Singh A."/>
            <person name="Wilkins M.J."/>
            <person name="Karaoz U."/>
            <person name="Brodie E.L."/>
            <person name="Williams K.H."/>
            <person name="Hubbard S.S."/>
            <person name="Banfield J.F."/>
        </authorList>
    </citation>
    <scope>NUCLEOTIDE SEQUENCE [LARGE SCALE GENOMIC DNA]</scope>
</reference>
<keyword evidence="1" id="KW-0812">Transmembrane</keyword>
<evidence type="ECO:0000313" key="2">
    <source>
        <dbReference type="EMBL" id="OGC93054.1"/>
    </source>
</evidence>
<evidence type="ECO:0000313" key="3">
    <source>
        <dbReference type="Proteomes" id="UP000178176"/>
    </source>
</evidence>
<accession>A0A1F4YGQ2</accession>